<dbReference type="AlphaFoldDB" id="A0A6G7ZK94"/>
<evidence type="ECO:0000313" key="3">
    <source>
        <dbReference type="Proteomes" id="UP000502502"/>
    </source>
</evidence>
<protein>
    <recommendedName>
        <fullName evidence="4">Lysozyme inhibitor LprI N-terminal domain-containing protein</fullName>
    </recommendedName>
</protein>
<evidence type="ECO:0000313" key="2">
    <source>
        <dbReference type="EMBL" id="QIL01353.1"/>
    </source>
</evidence>
<proteinExistence type="predicted"/>
<feature type="chain" id="PRO_5026272148" description="Lysozyme inhibitor LprI N-terminal domain-containing protein" evidence="1">
    <location>
        <begin position="20"/>
        <end position="136"/>
    </location>
</feature>
<keyword evidence="3" id="KW-1185">Reference proteome</keyword>
<gene>
    <name evidence="2" type="ORF">G7078_00110</name>
</gene>
<dbReference type="RefSeq" id="WP_166091761.1">
    <property type="nucleotide sequence ID" value="NZ_CP049871.1"/>
</dbReference>
<reference evidence="2 3" key="1">
    <citation type="submission" date="2020-03" db="EMBL/GenBank/DDBJ databases">
        <title>Sphingomonas sp. nov., isolated from fish.</title>
        <authorList>
            <person name="Hyun D.-W."/>
            <person name="Bae J.-W."/>
        </authorList>
    </citation>
    <scope>NUCLEOTIDE SEQUENCE [LARGE SCALE GENOMIC DNA]</scope>
    <source>
        <strain evidence="2 3">HDW15C</strain>
    </source>
</reference>
<dbReference type="KEGG" id="ssin:G7078_00110"/>
<name>A0A6G7ZK94_9SPHN</name>
<sequence>MLAMILAAAGFVAAPSAKADVCSKLTRDFAENEIGYSIMRELDEKVLASNQQYAAATGDTSMMRSATASLTATDSKFKQEGDRITTLLIGHGCTPPDHVTSHLTYRRAIQECATAKGTTLETERCAAVRDAGKPKQ</sequence>
<dbReference type="EMBL" id="CP049871">
    <property type="protein sequence ID" value="QIL01353.1"/>
    <property type="molecule type" value="Genomic_DNA"/>
</dbReference>
<dbReference type="Proteomes" id="UP000502502">
    <property type="component" value="Chromosome"/>
</dbReference>
<evidence type="ECO:0008006" key="4">
    <source>
        <dbReference type="Google" id="ProtNLM"/>
    </source>
</evidence>
<accession>A0A6G7ZK94</accession>
<evidence type="ECO:0000256" key="1">
    <source>
        <dbReference type="SAM" id="SignalP"/>
    </source>
</evidence>
<feature type="signal peptide" evidence="1">
    <location>
        <begin position="1"/>
        <end position="19"/>
    </location>
</feature>
<keyword evidence="1" id="KW-0732">Signal</keyword>
<organism evidence="2 3">
    <name type="scientific">Sphingomonas sinipercae</name>
    <dbReference type="NCBI Taxonomy" id="2714944"/>
    <lineage>
        <taxon>Bacteria</taxon>
        <taxon>Pseudomonadati</taxon>
        <taxon>Pseudomonadota</taxon>
        <taxon>Alphaproteobacteria</taxon>
        <taxon>Sphingomonadales</taxon>
        <taxon>Sphingomonadaceae</taxon>
        <taxon>Sphingomonas</taxon>
    </lineage>
</organism>